<proteinExistence type="predicted"/>
<sequence>MREWQLPKSLQEMTEFHIEPEKACDYKLETAIIHIATCITNNALAEIPISSDTLNINPIAWELTKLSVDDMEGIKAEVDLQASSVMGMLFSHKKSA</sequence>
<reference evidence="1" key="1">
    <citation type="submission" date="2018-06" db="EMBL/GenBank/DDBJ databases">
        <authorList>
            <person name="Zhirakovskaya E."/>
        </authorList>
    </citation>
    <scope>NUCLEOTIDE SEQUENCE</scope>
</reference>
<evidence type="ECO:0008006" key="2">
    <source>
        <dbReference type="Google" id="ProtNLM"/>
    </source>
</evidence>
<evidence type="ECO:0000313" key="1">
    <source>
        <dbReference type="EMBL" id="VAW55825.1"/>
    </source>
</evidence>
<accession>A0A3B0WIZ2</accession>
<dbReference type="EMBL" id="UOFF01000122">
    <property type="protein sequence ID" value="VAW55825.1"/>
    <property type="molecule type" value="Genomic_DNA"/>
</dbReference>
<protein>
    <recommendedName>
        <fullName evidence="2">HDOD domain-containing protein</fullName>
    </recommendedName>
</protein>
<gene>
    <name evidence="1" type="ORF">MNBD_GAMMA07-1568</name>
</gene>
<name>A0A3B0WIZ2_9ZZZZ</name>
<dbReference type="SUPFAM" id="SSF109604">
    <property type="entry name" value="HD-domain/PDEase-like"/>
    <property type="match status" value="1"/>
</dbReference>
<organism evidence="1">
    <name type="scientific">hydrothermal vent metagenome</name>
    <dbReference type="NCBI Taxonomy" id="652676"/>
    <lineage>
        <taxon>unclassified sequences</taxon>
        <taxon>metagenomes</taxon>
        <taxon>ecological metagenomes</taxon>
    </lineage>
</organism>
<dbReference type="AlphaFoldDB" id="A0A3B0WIZ2"/>
<dbReference type="Gene3D" id="1.10.3210.10">
    <property type="entry name" value="Hypothetical protein af1432"/>
    <property type="match status" value="1"/>
</dbReference>